<evidence type="ECO:0000256" key="4">
    <source>
        <dbReference type="ARBA" id="ARBA00023136"/>
    </source>
</evidence>
<feature type="transmembrane region" description="Helical" evidence="6">
    <location>
        <begin position="258"/>
        <end position="281"/>
    </location>
</feature>
<evidence type="ECO:0000256" key="5">
    <source>
        <dbReference type="SAM" id="MobiDB-lite"/>
    </source>
</evidence>
<feature type="transmembrane region" description="Helical" evidence="6">
    <location>
        <begin position="159"/>
        <end position="178"/>
    </location>
</feature>
<dbReference type="SUPFAM" id="SSF103473">
    <property type="entry name" value="MFS general substrate transporter"/>
    <property type="match status" value="1"/>
</dbReference>
<dbReference type="PROSITE" id="PS50850">
    <property type="entry name" value="MFS"/>
    <property type="match status" value="1"/>
</dbReference>
<dbReference type="Proteomes" id="UP000799779">
    <property type="component" value="Unassembled WGS sequence"/>
</dbReference>
<dbReference type="PANTHER" id="PTHR23501">
    <property type="entry name" value="MAJOR FACILITATOR SUPERFAMILY"/>
    <property type="match status" value="1"/>
</dbReference>
<feature type="transmembrane region" description="Helical" evidence="6">
    <location>
        <begin position="398"/>
        <end position="419"/>
    </location>
</feature>
<feature type="region of interest" description="Disordered" evidence="5">
    <location>
        <begin position="1"/>
        <end position="22"/>
    </location>
</feature>
<feature type="region of interest" description="Disordered" evidence="5">
    <location>
        <begin position="559"/>
        <end position="588"/>
    </location>
</feature>
<dbReference type="PANTHER" id="PTHR23501:SF43">
    <property type="entry name" value="MULTIDRUG TRANSPORTER, PUTATIVE (AFU_ORTHOLOGUE AFUA_6G03040)-RELATED"/>
    <property type="match status" value="1"/>
</dbReference>
<dbReference type="GO" id="GO:0005886">
    <property type="term" value="C:plasma membrane"/>
    <property type="evidence" value="ECO:0007669"/>
    <property type="project" value="TreeGrafter"/>
</dbReference>
<evidence type="ECO:0000256" key="3">
    <source>
        <dbReference type="ARBA" id="ARBA00022989"/>
    </source>
</evidence>
<reference evidence="8" key="1">
    <citation type="journal article" date="2020" name="Stud. Mycol.">
        <title>101 Dothideomycetes genomes: a test case for predicting lifestyles and emergence of pathogens.</title>
        <authorList>
            <person name="Haridas S."/>
            <person name="Albert R."/>
            <person name="Binder M."/>
            <person name="Bloem J."/>
            <person name="Labutti K."/>
            <person name="Salamov A."/>
            <person name="Andreopoulos B."/>
            <person name="Baker S."/>
            <person name="Barry K."/>
            <person name="Bills G."/>
            <person name="Bluhm B."/>
            <person name="Cannon C."/>
            <person name="Castanera R."/>
            <person name="Culley D."/>
            <person name="Daum C."/>
            <person name="Ezra D."/>
            <person name="Gonzalez J."/>
            <person name="Henrissat B."/>
            <person name="Kuo A."/>
            <person name="Liang C."/>
            <person name="Lipzen A."/>
            <person name="Lutzoni F."/>
            <person name="Magnuson J."/>
            <person name="Mondo S."/>
            <person name="Nolan M."/>
            <person name="Ohm R."/>
            <person name="Pangilinan J."/>
            <person name="Park H.-J."/>
            <person name="Ramirez L."/>
            <person name="Alfaro M."/>
            <person name="Sun H."/>
            <person name="Tritt A."/>
            <person name="Yoshinaga Y."/>
            <person name="Zwiers L.-H."/>
            <person name="Turgeon B."/>
            <person name="Goodwin S."/>
            <person name="Spatafora J."/>
            <person name="Crous P."/>
            <person name="Grigoriev I."/>
        </authorList>
    </citation>
    <scope>NUCLEOTIDE SEQUENCE</scope>
    <source>
        <strain evidence="8">CBS 123094</strain>
    </source>
</reference>
<comment type="subcellular location">
    <subcellularLocation>
        <location evidence="1">Membrane</location>
        <topology evidence="1">Multi-pass membrane protein</topology>
    </subcellularLocation>
</comment>
<feature type="transmembrane region" description="Helical" evidence="6">
    <location>
        <begin position="340"/>
        <end position="361"/>
    </location>
</feature>
<feature type="transmembrane region" description="Helical" evidence="6">
    <location>
        <begin position="504"/>
        <end position="524"/>
    </location>
</feature>
<dbReference type="Gene3D" id="1.20.1250.20">
    <property type="entry name" value="MFS general substrate transporter like domains"/>
    <property type="match status" value="1"/>
</dbReference>
<evidence type="ECO:0000256" key="2">
    <source>
        <dbReference type="ARBA" id="ARBA00022692"/>
    </source>
</evidence>
<feature type="transmembrane region" description="Helical" evidence="6">
    <location>
        <begin position="190"/>
        <end position="214"/>
    </location>
</feature>
<dbReference type="EMBL" id="ML977607">
    <property type="protein sequence ID" value="KAF1997983.1"/>
    <property type="molecule type" value="Genomic_DNA"/>
</dbReference>
<dbReference type="InterPro" id="IPR011701">
    <property type="entry name" value="MFS"/>
</dbReference>
<dbReference type="AlphaFoldDB" id="A0A6A5W7S3"/>
<dbReference type="OrthoDB" id="440553at2759"/>
<accession>A0A6A5W7S3</accession>
<feature type="transmembrane region" description="Helical" evidence="6">
    <location>
        <begin position="102"/>
        <end position="121"/>
    </location>
</feature>
<feature type="transmembrane region" description="Helical" evidence="6">
    <location>
        <begin position="36"/>
        <end position="59"/>
    </location>
</feature>
<keyword evidence="2 6" id="KW-0812">Transmembrane</keyword>
<dbReference type="Pfam" id="PF07690">
    <property type="entry name" value="MFS_1"/>
    <property type="match status" value="1"/>
</dbReference>
<evidence type="ECO:0000256" key="1">
    <source>
        <dbReference type="ARBA" id="ARBA00004141"/>
    </source>
</evidence>
<protein>
    <submittedName>
        <fullName evidence="8">MFS general substrate transporter</fullName>
    </submittedName>
</protein>
<feature type="domain" description="Major facilitator superfamily (MFS) profile" evidence="7">
    <location>
        <begin position="37"/>
        <end position="529"/>
    </location>
</feature>
<gene>
    <name evidence="8" type="ORF">P154DRAFT_578273</name>
</gene>
<organism evidence="8 9">
    <name type="scientific">Amniculicola lignicola CBS 123094</name>
    <dbReference type="NCBI Taxonomy" id="1392246"/>
    <lineage>
        <taxon>Eukaryota</taxon>
        <taxon>Fungi</taxon>
        <taxon>Dikarya</taxon>
        <taxon>Ascomycota</taxon>
        <taxon>Pezizomycotina</taxon>
        <taxon>Dothideomycetes</taxon>
        <taxon>Pleosporomycetidae</taxon>
        <taxon>Pleosporales</taxon>
        <taxon>Amniculicolaceae</taxon>
        <taxon>Amniculicola</taxon>
    </lineage>
</organism>
<keyword evidence="9" id="KW-1185">Reference proteome</keyword>
<feature type="transmembrane region" description="Helical" evidence="6">
    <location>
        <begin position="127"/>
        <end position="147"/>
    </location>
</feature>
<dbReference type="InterPro" id="IPR020846">
    <property type="entry name" value="MFS_dom"/>
</dbReference>
<dbReference type="InterPro" id="IPR036259">
    <property type="entry name" value="MFS_trans_sf"/>
</dbReference>
<feature type="transmembrane region" description="Helical" evidence="6">
    <location>
        <begin position="226"/>
        <end position="246"/>
    </location>
</feature>
<evidence type="ECO:0000313" key="9">
    <source>
        <dbReference type="Proteomes" id="UP000799779"/>
    </source>
</evidence>
<feature type="transmembrane region" description="Helical" evidence="6">
    <location>
        <begin position="440"/>
        <end position="458"/>
    </location>
</feature>
<evidence type="ECO:0000256" key="6">
    <source>
        <dbReference type="SAM" id="Phobius"/>
    </source>
</evidence>
<dbReference type="PRINTS" id="PR01036">
    <property type="entry name" value="TCRTETB"/>
</dbReference>
<name>A0A6A5W7S3_9PLEO</name>
<evidence type="ECO:0000313" key="8">
    <source>
        <dbReference type="EMBL" id="KAF1997983.1"/>
    </source>
</evidence>
<keyword evidence="4 6" id="KW-0472">Membrane</keyword>
<feature type="transmembrane region" description="Helical" evidence="6">
    <location>
        <begin position="71"/>
        <end position="90"/>
    </location>
</feature>
<keyword evidence="3 6" id="KW-1133">Transmembrane helix</keyword>
<proteinExistence type="predicted"/>
<sequence length="597" mass="64132">MAETAIDKSRADENGESGDRKAPAVVSNVSPMRLHFIIAGLWLSIFMSALDGTIISTGLVKISSDFKALGASTWLVTAYLLTYNSFLMILARLSDIWGLKAALLASNIIFLIFSMACGGAQSMNQLIVFRALQGIGGSGQYSLVFVAIMKLITPEKMGFYSGIISSVFALANLLGPILGGVIVDHTTWRWIFFINGPIVAAASILLFFSFPASLDKRSQKERFQGFDGIGGILSICWPIPLLFALQEGGARLEYGWNGGIIIGTLTAGLAGLILFGVYEAWISIKTSKNPIFPVHFVQRPEVAFLLLSQFFAGVPFYVSIIQLPQRFQGVNNTSAERAGILLLPLTLLTPVGSMTAGLAIGKFITAEVAVMVAATCVSIGVGLISSLPTGSAISAATYGYQIITGFGLGLGAPPYYMLLASSVAEKDVSIGTGTLNMLRTLGGCVGVAICSALHHSTLNSKLPSILTPEQIADVNESIAHVAAFPTDIREQTRHIFGSSYRRQFQAMIAFALANLLSSFALAYFRKRAGVYGIIPERKEANEFHRAVEEENELKVADEGAVIEKDDSTHEKKTEVDGEEKHEGQSDQILAIPKEVKI</sequence>
<dbReference type="Gene3D" id="1.20.1720.10">
    <property type="entry name" value="Multidrug resistance protein D"/>
    <property type="match status" value="1"/>
</dbReference>
<feature type="transmembrane region" description="Helical" evidence="6">
    <location>
        <begin position="368"/>
        <end position="386"/>
    </location>
</feature>
<feature type="compositionally biased region" description="Basic and acidic residues" evidence="5">
    <location>
        <begin position="559"/>
        <end position="584"/>
    </location>
</feature>
<evidence type="ECO:0000259" key="7">
    <source>
        <dbReference type="PROSITE" id="PS50850"/>
    </source>
</evidence>
<dbReference type="GO" id="GO:0022857">
    <property type="term" value="F:transmembrane transporter activity"/>
    <property type="evidence" value="ECO:0007669"/>
    <property type="project" value="InterPro"/>
</dbReference>
<feature type="transmembrane region" description="Helical" evidence="6">
    <location>
        <begin position="302"/>
        <end position="320"/>
    </location>
</feature>